<organism evidence="1 2">
    <name type="scientific">Candidatus Methylumidiphilus alinenensis</name>
    <dbReference type="NCBI Taxonomy" id="2202197"/>
    <lineage>
        <taxon>Bacteria</taxon>
        <taxon>Pseudomonadati</taxon>
        <taxon>Pseudomonadota</taxon>
        <taxon>Gammaproteobacteria</taxon>
        <taxon>Methylococcales</taxon>
        <taxon>Candidatus Methylumidiphilus</taxon>
    </lineage>
</organism>
<evidence type="ECO:0000313" key="1">
    <source>
        <dbReference type="EMBL" id="PZN83806.1"/>
    </source>
</evidence>
<proteinExistence type="predicted"/>
<name>A0A2W4RMY7_9GAMM</name>
<dbReference type="Proteomes" id="UP000249396">
    <property type="component" value="Unassembled WGS sequence"/>
</dbReference>
<evidence type="ECO:0000313" key="2">
    <source>
        <dbReference type="Proteomes" id="UP000249396"/>
    </source>
</evidence>
<gene>
    <name evidence="1" type="ORF">DM484_03830</name>
</gene>
<sequence>MNMPNDEIQLRLTTDEANILLEALGALPFVKVYTLIGKIQSQASAQLAAASAATEAPAQAAVEG</sequence>
<accession>A0A2W4RMY7</accession>
<reference evidence="1 2" key="1">
    <citation type="journal article" date="2018" name="Aquat. Microb. Ecol.">
        <title>Gammaproteobacterial methanotrophs dominate.</title>
        <authorList>
            <person name="Rissanen A.J."/>
            <person name="Saarenheimo J."/>
            <person name="Tiirola M."/>
            <person name="Peura S."/>
            <person name="Aalto S.L."/>
            <person name="Karvinen A."/>
            <person name="Nykanen H."/>
        </authorList>
    </citation>
    <scope>NUCLEOTIDE SEQUENCE [LARGE SCALE GENOMIC DNA]</scope>
    <source>
        <strain evidence="1">AMbin10</strain>
    </source>
</reference>
<dbReference type="AlphaFoldDB" id="A0A2W4RMY7"/>
<dbReference type="EMBL" id="QJPH01000176">
    <property type="protein sequence ID" value="PZN83806.1"/>
    <property type="molecule type" value="Genomic_DNA"/>
</dbReference>
<protein>
    <submittedName>
        <fullName evidence="1">Uncharacterized protein</fullName>
    </submittedName>
</protein>
<comment type="caution">
    <text evidence="1">The sequence shown here is derived from an EMBL/GenBank/DDBJ whole genome shotgun (WGS) entry which is preliminary data.</text>
</comment>